<organism evidence="4">
    <name type="scientific">Grosmannia clavigera (strain kw1407 / UAMH 11150)</name>
    <name type="common">Blue stain fungus</name>
    <name type="synonym">Graphiocladiella clavigera</name>
    <dbReference type="NCBI Taxonomy" id="655863"/>
    <lineage>
        <taxon>Eukaryota</taxon>
        <taxon>Fungi</taxon>
        <taxon>Dikarya</taxon>
        <taxon>Ascomycota</taxon>
        <taxon>Pezizomycotina</taxon>
        <taxon>Sordariomycetes</taxon>
        <taxon>Sordariomycetidae</taxon>
        <taxon>Ophiostomatales</taxon>
        <taxon>Ophiostomataceae</taxon>
        <taxon>Leptographium</taxon>
    </lineage>
</organism>
<evidence type="ECO:0000256" key="1">
    <source>
        <dbReference type="SAM" id="MobiDB-lite"/>
    </source>
</evidence>
<evidence type="ECO:0000313" key="4">
    <source>
        <dbReference type="Proteomes" id="UP000007796"/>
    </source>
</evidence>
<protein>
    <recommendedName>
        <fullName evidence="2">DUF3074 domain-containing protein</fullName>
    </recommendedName>
</protein>
<proteinExistence type="predicted"/>
<evidence type="ECO:0000259" key="2">
    <source>
        <dbReference type="Pfam" id="PF11274"/>
    </source>
</evidence>
<dbReference type="PANTHER" id="PTHR40370">
    <property type="entry name" value="EXPRESSED PROTEIN"/>
    <property type="match status" value="1"/>
</dbReference>
<dbReference type="PANTHER" id="PTHR40370:SF1">
    <property type="entry name" value="DUF3074 DOMAIN-CONTAINING PROTEIN"/>
    <property type="match status" value="1"/>
</dbReference>
<dbReference type="InParanoid" id="F0XIH4"/>
<dbReference type="EMBL" id="GL629771">
    <property type="protein sequence ID" value="EFX02506.1"/>
    <property type="molecule type" value="Genomic_DNA"/>
</dbReference>
<dbReference type="GeneID" id="25979236"/>
<feature type="region of interest" description="Disordered" evidence="1">
    <location>
        <begin position="404"/>
        <end position="424"/>
    </location>
</feature>
<dbReference type="RefSeq" id="XP_014171988.1">
    <property type="nucleotide sequence ID" value="XM_014316513.1"/>
</dbReference>
<gene>
    <name evidence="3" type="ORF">CMQ_5867</name>
</gene>
<dbReference type="Proteomes" id="UP000007796">
    <property type="component" value="Unassembled WGS sequence"/>
</dbReference>
<dbReference type="eggNOG" id="ENOG502QTT5">
    <property type="taxonomic scope" value="Eukaryota"/>
</dbReference>
<dbReference type="HOGENOM" id="CLU_045430_0_0_1"/>
<feature type="domain" description="DUF3074" evidence="2">
    <location>
        <begin position="133"/>
        <end position="354"/>
    </location>
</feature>
<reference evidence="3 4" key="1">
    <citation type="journal article" date="2011" name="Proc. Natl. Acad. Sci. U.S.A.">
        <title>Genome and transcriptome analyses of the mountain pine beetle-fungal symbiont Grosmannia clavigera, a lodgepole pine pathogen.</title>
        <authorList>
            <person name="DiGuistini S."/>
            <person name="Wang Y."/>
            <person name="Liao N.Y."/>
            <person name="Taylor G."/>
            <person name="Tanguay P."/>
            <person name="Feau N."/>
            <person name="Henrissat B."/>
            <person name="Chan S.K."/>
            <person name="Hesse-Orce U."/>
            <person name="Alamouti S.M."/>
            <person name="Tsui C.K.M."/>
            <person name="Docking R.T."/>
            <person name="Levasseur A."/>
            <person name="Haridas S."/>
            <person name="Robertson G."/>
            <person name="Birol I."/>
            <person name="Holt R.A."/>
            <person name="Marra M.A."/>
            <person name="Hamelin R.C."/>
            <person name="Hirst M."/>
            <person name="Jones S.J.M."/>
            <person name="Bohlmann J."/>
            <person name="Breuil C."/>
        </authorList>
    </citation>
    <scope>NUCLEOTIDE SEQUENCE [LARGE SCALE GENOMIC DNA]</scope>
    <source>
        <strain evidence="4">kw1407 / UAMH 11150</strain>
    </source>
</reference>
<evidence type="ECO:0000313" key="3">
    <source>
        <dbReference type="EMBL" id="EFX02506.1"/>
    </source>
</evidence>
<dbReference type="OrthoDB" id="6423603at2759"/>
<sequence length="424" mass="45333">MADNHLGPLLRLWGISVSQLPPLEASADDIAPFLLALLQEAVAFVDTVDDRMPTALWKPTHSKIFRGKEAGGAGKKDKVQVNILRRRVSADRLKMVAATRTAALGGVLAANAVQTILPGKNKKLEFSPSSETWFCRRSRHPNAAMAGTASWTEFRTYLKDNHAASEDDMTDNITGAREALVWPAAGLALQGAEEGGRRWSNFPLGVYEIRHKLSKPLHTRVFPVLQMTCAAVSGGSGSEGEDQIQNGNDELLVPEFLVVSVTVNNFATAPMPGEDATDVALRLSSQPGVVLGFYASVERVRLLPTGAGDNRGTGLVEWVMATTSNARGALPSMVQELAIPGEISKDVPLFFRWLQNRPRLDDPLEPAAAATENLPQAAEPAAFPFPLMDADLAAAEPILTPTAAPTIAPTATPPPLIAPADTHP</sequence>
<keyword evidence="4" id="KW-1185">Reference proteome</keyword>
<name>F0XIH4_GROCL</name>
<dbReference type="InterPro" id="IPR024500">
    <property type="entry name" value="DUF3074"/>
</dbReference>
<dbReference type="Pfam" id="PF11274">
    <property type="entry name" value="DUF3074"/>
    <property type="match status" value="1"/>
</dbReference>
<dbReference type="AlphaFoldDB" id="F0XIH4"/>
<accession>F0XIH4</accession>
<dbReference type="STRING" id="655863.F0XIH4"/>